<gene>
    <name evidence="1" type="ORF">FA14DRAFT_164658</name>
</gene>
<dbReference type="GO" id="GO:0046474">
    <property type="term" value="P:glycerophospholipid biosynthetic process"/>
    <property type="evidence" value="ECO:0007669"/>
    <property type="project" value="TreeGrafter"/>
</dbReference>
<evidence type="ECO:0000313" key="2">
    <source>
        <dbReference type="Proteomes" id="UP000245771"/>
    </source>
</evidence>
<dbReference type="SUPFAM" id="SSF56784">
    <property type="entry name" value="HAD-like"/>
    <property type="match status" value="1"/>
</dbReference>
<dbReference type="Gene3D" id="3.40.50.1000">
    <property type="entry name" value="HAD superfamily/HAD-like"/>
    <property type="match status" value="2"/>
</dbReference>
<dbReference type="Pfam" id="PF13344">
    <property type="entry name" value="Hydrolase_6"/>
    <property type="match status" value="1"/>
</dbReference>
<evidence type="ECO:0000313" key="1">
    <source>
        <dbReference type="EMBL" id="PWN36143.1"/>
    </source>
</evidence>
<dbReference type="Pfam" id="PF13242">
    <property type="entry name" value="Hydrolase_like"/>
    <property type="match status" value="1"/>
</dbReference>
<dbReference type="InterPro" id="IPR036412">
    <property type="entry name" value="HAD-like_sf"/>
</dbReference>
<dbReference type="GO" id="GO:0016787">
    <property type="term" value="F:hydrolase activity"/>
    <property type="evidence" value="ECO:0007669"/>
    <property type="project" value="UniProtKB-KW"/>
</dbReference>
<keyword evidence="1" id="KW-0378">Hydrolase</keyword>
<name>A0A316VIJ0_9BASI</name>
<dbReference type="NCBIfam" id="TIGR01460">
    <property type="entry name" value="HAD-SF-IIA"/>
    <property type="match status" value="1"/>
</dbReference>
<organism evidence="1 2">
    <name type="scientific">Meira miltonrushii</name>
    <dbReference type="NCBI Taxonomy" id="1280837"/>
    <lineage>
        <taxon>Eukaryota</taxon>
        <taxon>Fungi</taxon>
        <taxon>Dikarya</taxon>
        <taxon>Basidiomycota</taxon>
        <taxon>Ustilaginomycotina</taxon>
        <taxon>Exobasidiomycetes</taxon>
        <taxon>Exobasidiales</taxon>
        <taxon>Brachybasidiaceae</taxon>
        <taxon>Meira</taxon>
    </lineage>
</organism>
<dbReference type="EMBL" id="KZ819603">
    <property type="protein sequence ID" value="PWN36143.1"/>
    <property type="molecule type" value="Genomic_DNA"/>
</dbReference>
<sequence>MVHLLGPSRKRSFTVSTGKLLMMSIHHFAKKKEISHQSKRGQIPTRKSAFAFDIDGVLKAGEHVLPQARRALAMLEGKNAKNAKIPYIFITNGGGPSETERAKKLSKEFELDIKPDQVIQAHTVLQSLTKRFADLPVLMIGGPDRPPGASRKVMEDYGFNNVYTSHDIHAWQQSSWPFSRPSKDQESSIRKGDFSKVHFAAVLVFHDSRDWGRDLQYICDVLRSPDGRIGVVGDDTHEQPFLAFSHGDLIWGNDFTAPRFGQGAFQEAVKAVYEVTSGRPLEAVTFGKPQRLTYEYADALLRERMSLKDENTQADGEMSVWMIGDNPASDIAGANGFGWKSALVRTGVYRDQDGPPKHKPTILVDDVEEAVRKAIEEDWQR</sequence>
<dbReference type="InterPro" id="IPR023214">
    <property type="entry name" value="HAD_sf"/>
</dbReference>
<dbReference type="RefSeq" id="XP_025356445.1">
    <property type="nucleotide sequence ID" value="XM_025499904.1"/>
</dbReference>
<dbReference type="NCBIfam" id="TIGR01456">
    <property type="entry name" value="CECR5"/>
    <property type="match status" value="1"/>
</dbReference>
<keyword evidence="2" id="KW-1185">Reference proteome</keyword>
<dbReference type="STRING" id="1280837.A0A316VIJ0"/>
<dbReference type="AlphaFoldDB" id="A0A316VIJ0"/>
<protein>
    <submittedName>
        <fullName evidence="1">HAD-superfamily hydrolase</fullName>
    </submittedName>
</protein>
<dbReference type="GO" id="GO:0005739">
    <property type="term" value="C:mitochondrion"/>
    <property type="evidence" value="ECO:0007669"/>
    <property type="project" value="TreeGrafter"/>
</dbReference>
<proteinExistence type="predicted"/>
<dbReference type="OrthoDB" id="10251048at2759"/>
<dbReference type="GeneID" id="37021685"/>
<dbReference type="InParanoid" id="A0A316VIJ0"/>
<dbReference type="FunCoup" id="A0A316VIJ0">
    <property type="interactions" value="215"/>
</dbReference>
<accession>A0A316VIJ0</accession>
<dbReference type="Proteomes" id="UP000245771">
    <property type="component" value="Unassembled WGS sequence"/>
</dbReference>
<dbReference type="InterPro" id="IPR006357">
    <property type="entry name" value="HAD-SF_hydro_IIA"/>
</dbReference>
<dbReference type="InterPro" id="IPR050324">
    <property type="entry name" value="CDP-alcohol_PTase-I"/>
</dbReference>
<dbReference type="InterPro" id="IPR006353">
    <property type="entry name" value="HAD-SF_hydro_IIA_CECR5"/>
</dbReference>
<reference evidence="1 2" key="1">
    <citation type="journal article" date="2018" name="Mol. Biol. Evol.">
        <title>Broad Genomic Sampling Reveals a Smut Pathogenic Ancestry of the Fungal Clade Ustilaginomycotina.</title>
        <authorList>
            <person name="Kijpornyongpan T."/>
            <person name="Mondo S.J."/>
            <person name="Barry K."/>
            <person name="Sandor L."/>
            <person name="Lee J."/>
            <person name="Lipzen A."/>
            <person name="Pangilinan J."/>
            <person name="LaButti K."/>
            <person name="Hainaut M."/>
            <person name="Henrissat B."/>
            <person name="Grigoriev I.V."/>
            <person name="Spatafora J.W."/>
            <person name="Aime M.C."/>
        </authorList>
    </citation>
    <scope>NUCLEOTIDE SEQUENCE [LARGE SCALE GENOMIC DNA]</scope>
    <source>
        <strain evidence="1 2">MCA 3882</strain>
    </source>
</reference>
<dbReference type="PANTHER" id="PTHR14269:SF4">
    <property type="entry name" value="CAT EYE SYNDROME CRITICAL REGION PROTEIN 5"/>
    <property type="match status" value="1"/>
</dbReference>
<dbReference type="PANTHER" id="PTHR14269">
    <property type="entry name" value="CDP-DIACYLGLYCEROL--GLYCEROL-3-PHOSPHATE 3-PHOSPHATIDYLTRANSFERASE-RELATED"/>
    <property type="match status" value="1"/>
</dbReference>